<dbReference type="EMBL" id="CP025096">
    <property type="protein sequence ID" value="AUD04702.1"/>
    <property type="molecule type" value="Genomic_DNA"/>
</dbReference>
<gene>
    <name evidence="1" type="ORF">CWM47_24355</name>
</gene>
<dbReference type="OrthoDB" id="962191at2"/>
<evidence type="ECO:0000313" key="1">
    <source>
        <dbReference type="EMBL" id="AUD04702.1"/>
    </source>
</evidence>
<organism evidence="1 2">
    <name type="scientific">Spirosoma pollinicola</name>
    <dbReference type="NCBI Taxonomy" id="2057025"/>
    <lineage>
        <taxon>Bacteria</taxon>
        <taxon>Pseudomonadati</taxon>
        <taxon>Bacteroidota</taxon>
        <taxon>Cytophagia</taxon>
        <taxon>Cytophagales</taxon>
        <taxon>Cytophagaceae</taxon>
        <taxon>Spirosoma</taxon>
    </lineage>
</organism>
<sequence>METKNLWPDFPVEVTKSPRAILKEQAGYLMAKTNNVLSADVETVQGNGQIIHQFFVVAPALNNYRYRIFTVSHEVLFYPLVVTWNEVQGGLSEIKIENQQEFLSILSQIFKDTSTTRVISSLLSQSLAE</sequence>
<proteinExistence type="predicted"/>
<dbReference type="AlphaFoldDB" id="A0A2K8Z4A7"/>
<keyword evidence="2" id="KW-1185">Reference proteome</keyword>
<dbReference type="Proteomes" id="UP000232883">
    <property type="component" value="Chromosome"/>
</dbReference>
<reference evidence="1 2" key="1">
    <citation type="submission" date="2017-11" db="EMBL/GenBank/DDBJ databases">
        <title>Taxonomic description and genome sequences of Spirosoma HA7 sp. nov., isolated from pollen microhabitat of Corylus avellana.</title>
        <authorList>
            <person name="Ambika Manirajan B."/>
            <person name="Suarez C."/>
            <person name="Ratering S."/>
            <person name="Geissler-Plaum R."/>
            <person name="Cardinale M."/>
            <person name="Sylvia S."/>
        </authorList>
    </citation>
    <scope>NUCLEOTIDE SEQUENCE [LARGE SCALE GENOMIC DNA]</scope>
    <source>
        <strain evidence="1 2">HA7</strain>
    </source>
</reference>
<protein>
    <submittedName>
        <fullName evidence="1">Uncharacterized protein</fullName>
    </submittedName>
</protein>
<evidence type="ECO:0000313" key="2">
    <source>
        <dbReference type="Proteomes" id="UP000232883"/>
    </source>
</evidence>
<accession>A0A2K8Z4A7</accession>
<name>A0A2K8Z4A7_9BACT</name>
<dbReference type="RefSeq" id="WP_100990800.1">
    <property type="nucleotide sequence ID" value="NZ_CP025096.1"/>
</dbReference>
<dbReference type="KEGG" id="spir:CWM47_24355"/>